<reference evidence="3 4" key="2">
    <citation type="submission" date="2019-09" db="EMBL/GenBank/DDBJ databases">
        <authorList>
            <person name="Jin C."/>
        </authorList>
    </citation>
    <scope>NUCLEOTIDE SEQUENCE [LARGE SCALE GENOMIC DNA]</scope>
    <source>
        <strain evidence="3 4">BN140078</strain>
    </source>
</reference>
<feature type="region of interest" description="Disordered" evidence="1">
    <location>
        <begin position="455"/>
        <end position="478"/>
    </location>
</feature>
<dbReference type="Proteomes" id="UP000324611">
    <property type="component" value="Unassembled WGS sequence"/>
</dbReference>
<keyword evidence="4" id="KW-1185">Reference proteome</keyword>
<name>A0A5B2VKG3_9BACT</name>
<dbReference type="AlphaFoldDB" id="A0A5B2VKG3"/>
<dbReference type="Pfam" id="PF13699">
    <property type="entry name" value="eCIS_core"/>
    <property type="match status" value="1"/>
</dbReference>
<evidence type="ECO:0000259" key="2">
    <source>
        <dbReference type="Pfam" id="PF13699"/>
    </source>
</evidence>
<accession>A0A5B2VKG3</accession>
<proteinExistence type="predicted"/>
<feature type="region of interest" description="Disordered" evidence="1">
    <location>
        <begin position="501"/>
        <end position="527"/>
    </location>
</feature>
<evidence type="ECO:0000313" key="4">
    <source>
        <dbReference type="Proteomes" id="UP000324611"/>
    </source>
</evidence>
<dbReference type="InterPro" id="IPR025295">
    <property type="entry name" value="eCIS_core_dom"/>
</dbReference>
<reference evidence="3 4" key="1">
    <citation type="submission" date="2019-09" db="EMBL/GenBank/DDBJ databases">
        <title>Chitinophaga ginsengihumi sp. nov., isolated from soil of ginseng rhizosphere.</title>
        <authorList>
            <person name="Lee J."/>
        </authorList>
    </citation>
    <scope>NUCLEOTIDE SEQUENCE [LARGE SCALE GENOMIC DNA]</scope>
    <source>
        <strain evidence="3 4">BN140078</strain>
    </source>
</reference>
<feature type="region of interest" description="Disordered" evidence="1">
    <location>
        <begin position="1"/>
        <end position="30"/>
    </location>
</feature>
<evidence type="ECO:0000313" key="3">
    <source>
        <dbReference type="EMBL" id="KAA2238782.1"/>
    </source>
</evidence>
<dbReference type="RefSeq" id="WP_149839961.1">
    <property type="nucleotide sequence ID" value="NZ_VUOC01000004.1"/>
</dbReference>
<feature type="region of interest" description="Disordered" evidence="1">
    <location>
        <begin position="74"/>
        <end position="113"/>
    </location>
</feature>
<gene>
    <name evidence="3" type="ORF">F0L74_21440</name>
</gene>
<feature type="region of interest" description="Disordered" evidence="1">
    <location>
        <begin position="614"/>
        <end position="638"/>
    </location>
</feature>
<protein>
    <submittedName>
        <fullName evidence="3">DUF4157 domain-containing protein</fullName>
    </submittedName>
</protein>
<feature type="compositionally biased region" description="Polar residues" evidence="1">
    <location>
        <begin position="81"/>
        <end position="105"/>
    </location>
</feature>
<dbReference type="EMBL" id="VUOC01000004">
    <property type="protein sequence ID" value="KAA2238782.1"/>
    <property type="molecule type" value="Genomic_DNA"/>
</dbReference>
<feature type="compositionally biased region" description="Gly residues" evidence="1">
    <location>
        <begin position="462"/>
        <end position="471"/>
    </location>
</feature>
<sequence length="743" mass="79146">MHAKHPKNAEPQPAAASQHAIQPPQTAPLRIMPQLTVGAIDDPYEREADAMADRVMRKAQPFAIQRKCAHCEEEEKAQRTPFIQRQTTTNDTATQAPDSITQGIRSSAGKGAAMSQDTRSFMESRFGADFSGVRIHTGSEAAGLADSIQAKAFTVGNDIWFNSGAYEPGTAAGQHLLAHELTHTLQQGGAIRRQTKSTKCPDAVVEQLNKEMHEYYNKNRSCTDQGDTCVSATAKVAAGYGAVMGRVILQQKCFSPGDLDYEEHMKKISETFKTLRNCERIMMEKCGPPMLAAAAAALAAVGAKKGAGKALKRMAESMGGKVAGKALIYASAAAAVLLLMSGKAEAKISLEGDDPLVALFKAMEQDGEPVPEEFKALIASDPELKKALEDAARKGNMSEAQKAMAKSYTDFLRKHMDEFSEEELKALMSTTEQVSGQLPKDLKVEDLKQALKQKAAQKAGEGKGGAGGGGAASDSPQQVADAVKDITKGVPLPQPAADALKEAAKAEGSTPQQTPVKPETTPPATDAFKNLSEENRKKIQGAPAPVADLFKAFTSATEGDVKLSDEAVKQFFAVVPADLSKEESATLAGQLTSSTGKTLAQLIENLRKGVEAVRKTKDAPAGGETAGQPADPDKPAQTEADQIAALKEMAIKTDFSKLPMNQVVIRDFVSKVTGTRFSSYVFVNNNGKGMVAVISGEVAGGKDVTKLKKGEKFTIKITSLSKFVDKQGVTHNIKIDTTFTMSK</sequence>
<evidence type="ECO:0000256" key="1">
    <source>
        <dbReference type="SAM" id="MobiDB-lite"/>
    </source>
</evidence>
<comment type="caution">
    <text evidence="3">The sequence shown here is derived from an EMBL/GenBank/DDBJ whole genome shotgun (WGS) entry which is preliminary data.</text>
</comment>
<feature type="domain" description="eCIS core" evidence="2">
    <location>
        <begin position="114"/>
        <end position="189"/>
    </location>
</feature>
<organism evidence="3 4">
    <name type="scientific">Chitinophaga agrisoli</name>
    <dbReference type="NCBI Taxonomy" id="2607653"/>
    <lineage>
        <taxon>Bacteria</taxon>
        <taxon>Pseudomonadati</taxon>
        <taxon>Bacteroidota</taxon>
        <taxon>Chitinophagia</taxon>
        <taxon>Chitinophagales</taxon>
        <taxon>Chitinophagaceae</taxon>
        <taxon>Chitinophaga</taxon>
    </lineage>
</organism>